<feature type="domain" description="Transthyretin/hydroxyisourate hydrolase" evidence="10">
    <location>
        <begin position="4"/>
        <end position="105"/>
    </location>
</feature>
<keyword evidence="12" id="KW-1185">Reference proteome</keyword>
<dbReference type="GO" id="GO:0006144">
    <property type="term" value="P:purine nucleobase metabolic process"/>
    <property type="evidence" value="ECO:0007669"/>
    <property type="project" value="UniProtKB-KW"/>
</dbReference>
<evidence type="ECO:0000256" key="6">
    <source>
        <dbReference type="ARBA" id="ARBA00022801"/>
    </source>
</evidence>
<dbReference type="InterPro" id="IPR000895">
    <property type="entry name" value="Transthyretin/HIU_hydrolase"/>
</dbReference>
<comment type="similarity">
    <text evidence="3 8">Belongs to the transthyretin family. 5-hydroxyisourate hydrolase subfamily.</text>
</comment>
<keyword evidence="5 8" id="KW-0659">Purine metabolism</keyword>
<evidence type="ECO:0000256" key="1">
    <source>
        <dbReference type="ARBA" id="ARBA00001043"/>
    </source>
</evidence>
<name>D5UU54_TSUPD</name>
<dbReference type="PRINTS" id="PR00189">
    <property type="entry name" value="TRNSTHYRETIN"/>
</dbReference>
<organism evidence="11 12">
    <name type="scientific">Tsukamurella paurometabola (strain ATCC 8368 / DSM 20162 / CCUG 35730 / CIP 100753 / JCM 10117 / KCTC 9821 / NBRC 16120 / NCIMB 702349 / NCTC 13040)</name>
    <name type="common">Corynebacterium paurometabolum</name>
    <dbReference type="NCBI Taxonomy" id="521096"/>
    <lineage>
        <taxon>Bacteria</taxon>
        <taxon>Bacillati</taxon>
        <taxon>Actinomycetota</taxon>
        <taxon>Actinomycetes</taxon>
        <taxon>Mycobacteriales</taxon>
        <taxon>Tsukamurellaceae</taxon>
        <taxon>Tsukamurella</taxon>
    </lineage>
</organism>
<dbReference type="SUPFAM" id="SSF49472">
    <property type="entry name" value="Transthyretin (synonym: prealbumin)"/>
    <property type="match status" value="1"/>
</dbReference>
<evidence type="ECO:0000256" key="2">
    <source>
        <dbReference type="ARBA" id="ARBA00002704"/>
    </source>
</evidence>
<reference evidence="12" key="1">
    <citation type="submission" date="2010-03" db="EMBL/GenBank/DDBJ databases">
        <title>The complete chromosome of Tsukamurella paurometabola DSM 20162.</title>
        <authorList>
            <consortium name="US DOE Joint Genome Institute (JGI-PGF)"/>
            <person name="Lucas S."/>
            <person name="Copeland A."/>
            <person name="Lapidus A."/>
            <person name="Glavina del Rio T."/>
            <person name="Dalin E."/>
            <person name="Tice H."/>
            <person name="Bruce D."/>
            <person name="Goodwin L."/>
            <person name="Pitluck S."/>
            <person name="Kyrpides N."/>
            <person name="Mavromatis K."/>
            <person name="Ivanova N."/>
            <person name="Mikhailova N."/>
            <person name="Munk A.C."/>
            <person name="Brettin T."/>
            <person name="Detter J.C."/>
            <person name="Tapia R."/>
            <person name="Han C."/>
            <person name="Larimer F."/>
            <person name="Land M."/>
            <person name="Hauser L."/>
            <person name="Markowitz V."/>
            <person name="Cheng J.-F."/>
            <person name="Hugenholtz P."/>
            <person name="Woyke T."/>
            <person name="Wu D."/>
            <person name="Jando M."/>
            <person name="Brambilla E."/>
            <person name="Klenk H.-P."/>
            <person name="Eisen J.A."/>
        </authorList>
    </citation>
    <scope>NUCLEOTIDE SEQUENCE [LARGE SCALE GENOMIC DNA]</scope>
    <source>
        <strain evidence="12">ATCC 8368 / DSM 20162 / CCUG 35730 / CIP 100753 / JCM 10117 / KCTC 9821 / NBRC 16120 / NCIMB 702349 / NCTC 13040</strain>
    </source>
</reference>
<evidence type="ECO:0000256" key="8">
    <source>
        <dbReference type="RuleBase" id="RU361270"/>
    </source>
</evidence>
<dbReference type="AlphaFoldDB" id="D5UU54"/>
<comment type="function">
    <text evidence="2">Catalyzes the hydrolysis of 5-hydroxyisourate (HIU) to 2-oxo-4-hydroxy-4-carboxy-5-ureidoimidazoline (OHCU).</text>
</comment>
<comment type="subunit">
    <text evidence="4 8">Homotetramer.</text>
</comment>
<comment type="catalytic activity">
    <reaction evidence="1 8">
        <text>5-hydroxyisourate + H2O = 5-hydroxy-2-oxo-4-ureido-2,5-dihydro-1H-imidazole-5-carboxylate + H(+)</text>
        <dbReference type="Rhea" id="RHEA:23736"/>
        <dbReference type="ChEBI" id="CHEBI:15377"/>
        <dbReference type="ChEBI" id="CHEBI:15378"/>
        <dbReference type="ChEBI" id="CHEBI:18072"/>
        <dbReference type="ChEBI" id="CHEBI:58639"/>
        <dbReference type="EC" id="3.5.2.17"/>
    </reaction>
</comment>
<feature type="binding site" evidence="7">
    <location>
        <position position="7"/>
    </location>
    <ligand>
        <name>substrate</name>
    </ligand>
</feature>
<evidence type="ECO:0000259" key="10">
    <source>
        <dbReference type="Pfam" id="PF00576"/>
    </source>
</evidence>
<dbReference type="EC" id="3.5.2.17" evidence="8"/>
<evidence type="ECO:0000313" key="12">
    <source>
        <dbReference type="Proteomes" id="UP000001213"/>
    </source>
</evidence>
<dbReference type="Pfam" id="PF00576">
    <property type="entry name" value="Transthyretin"/>
    <property type="match status" value="1"/>
</dbReference>
<protein>
    <recommendedName>
        <fullName evidence="8">5-hydroxyisourate hydrolase</fullName>
        <shortName evidence="8">HIU hydrolase</shortName>
        <shortName evidence="8">HIUHase</shortName>
        <ecNumber evidence="8">3.5.2.17</ecNumber>
    </recommendedName>
</protein>
<sequence>MSRITTHILDAVQGSPAAGVETVLARPGGPEIARGRTDADGRLALGPDDLPDGDYQLRFDTGRYFAESGRASFHPSVTIAFTVADAPHYHVPLLLSPYSYTTYRGS</sequence>
<dbReference type="STRING" id="521096.Tpau_2961"/>
<dbReference type="InterPro" id="IPR023416">
    <property type="entry name" value="Transthyretin/HIU_hydrolase_d"/>
</dbReference>
<dbReference type="Gene3D" id="2.60.40.180">
    <property type="entry name" value="Transthyretin/hydroxyisourate hydrolase domain"/>
    <property type="match status" value="1"/>
</dbReference>
<dbReference type="InterPro" id="IPR014306">
    <property type="entry name" value="Hydroxyisourate_hydrolase"/>
</dbReference>
<evidence type="ECO:0000313" key="11">
    <source>
        <dbReference type="EMBL" id="ADG79557.1"/>
    </source>
</evidence>
<accession>D5UU54</accession>
<feature type="binding site" evidence="7">
    <location>
        <position position="103"/>
    </location>
    <ligand>
        <name>substrate</name>
    </ligand>
</feature>
<dbReference type="PANTHER" id="PTHR10395">
    <property type="entry name" value="URICASE AND TRANSTHYRETIN-RELATED"/>
    <property type="match status" value="1"/>
</dbReference>
<keyword evidence="6 8" id="KW-0378">Hydrolase</keyword>
<evidence type="ECO:0000256" key="7">
    <source>
        <dbReference type="PIRSR" id="PIRSR600895-51"/>
    </source>
</evidence>
<feature type="binding site" evidence="7">
    <location>
        <position position="42"/>
    </location>
    <ligand>
        <name>substrate</name>
    </ligand>
</feature>
<dbReference type="NCBIfam" id="TIGR02962">
    <property type="entry name" value="hdxy_isourate"/>
    <property type="match status" value="1"/>
</dbReference>
<feature type="region of interest" description="Disordered" evidence="9">
    <location>
        <begin position="28"/>
        <end position="47"/>
    </location>
</feature>
<evidence type="ECO:0000256" key="3">
    <source>
        <dbReference type="ARBA" id="ARBA00009850"/>
    </source>
</evidence>
<proteinExistence type="inferred from homology"/>
<reference evidence="11 12" key="2">
    <citation type="journal article" date="2011" name="Stand. Genomic Sci.">
        <title>Complete genome sequence of Tsukamurella paurometabola type strain (no. 33).</title>
        <authorList>
            <person name="Munk A.C."/>
            <person name="Lapidus A."/>
            <person name="Lucas S."/>
            <person name="Nolan M."/>
            <person name="Tice H."/>
            <person name="Cheng J.F."/>
            <person name="Del Rio T.G."/>
            <person name="Goodwin L."/>
            <person name="Pitluck S."/>
            <person name="Liolios K."/>
            <person name="Huntemann M."/>
            <person name="Ivanova N."/>
            <person name="Mavromatis K."/>
            <person name="Mikhailova N."/>
            <person name="Pati A."/>
            <person name="Chen A."/>
            <person name="Palaniappan K."/>
            <person name="Tapia R."/>
            <person name="Han C."/>
            <person name="Land M."/>
            <person name="Hauser L."/>
            <person name="Chang Y.J."/>
            <person name="Jeffries C.D."/>
            <person name="Brettin T."/>
            <person name="Yasawong M."/>
            <person name="Brambilla E.M."/>
            <person name="Rohde M."/>
            <person name="Sikorski J."/>
            <person name="Goker M."/>
            <person name="Detter J.C."/>
            <person name="Woyke T."/>
            <person name="Bristow J."/>
            <person name="Eisen J.A."/>
            <person name="Markowitz V."/>
            <person name="Hugenholtz P."/>
            <person name="Kyrpides N.C."/>
            <person name="Klenk H.P."/>
        </authorList>
    </citation>
    <scope>NUCLEOTIDE SEQUENCE [LARGE SCALE GENOMIC DNA]</scope>
    <source>
        <strain evidence="12">ATCC 8368 / DSM 20162 / CCUG 35730 / CIP 100753 / JCM 10117 / KCTC 9821 / NBRC 16120 / NCIMB 702349 / NCTC 13040</strain>
    </source>
</reference>
<dbReference type="PANTHER" id="PTHR10395:SF7">
    <property type="entry name" value="5-HYDROXYISOURATE HYDROLASE"/>
    <property type="match status" value="1"/>
</dbReference>
<evidence type="ECO:0000256" key="5">
    <source>
        <dbReference type="ARBA" id="ARBA00022631"/>
    </source>
</evidence>
<dbReference type="GO" id="GO:0033971">
    <property type="term" value="F:hydroxyisourate hydrolase activity"/>
    <property type="evidence" value="ECO:0007669"/>
    <property type="project" value="UniProtKB-EC"/>
</dbReference>
<dbReference type="PROSITE" id="PS00769">
    <property type="entry name" value="TRANSTHYRETIN_2"/>
    <property type="match status" value="1"/>
</dbReference>
<dbReference type="KEGG" id="tpr:Tpau_2961"/>
<evidence type="ECO:0000256" key="9">
    <source>
        <dbReference type="SAM" id="MobiDB-lite"/>
    </source>
</evidence>
<evidence type="ECO:0000256" key="4">
    <source>
        <dbReference type="ARBA" id="ARBA00011881"/>
    </source>
</evidence>
<gene>
    <name evidence="11" type="ordered locus">Tpau_2961</name>
</gene>
<dbReference type="EMBL" id="CP001966">
    <property type="protein sequence ID" value="ADG79557.1"/>
    <property type="molecule type" value="Genomic_DNA"/>
</dbReference>
<dbReference type="Proteomes" id="UP000001213">
    <property type="component" value="Chromosome"/>
</dbReference>
<dbReference type="RefSeq" id="WP_013127569.1">
    <property type="nucleotide sequence ID" value="NC_014158.1"/>
</dbReference>
<dbReference type="InterPro" id="IPR036817">
    <property type="entry name" value="Transthyretin/HIU_hydrolase_sf"/>
</dbReference>
<dbReference type="InterPro" id="IPR023419">
    <property type="entry name" value="Transthyretin_CS"/>
</dbReference>
<dbReference type="eggNOG" id="COG2351">
    <property type="taxonomic scope" value="Bacteria"/>
</dbReference>
<dbReference type="CDD" id="cd05822">
    <property type="entry name" value="TLP_HIUase"/>
    <property type="match status" value="1"/>
</dbReference>
<dbReference type="HOGENOM" id="CLU_115536_1_0_11"/>